<organism evidence="1">
    <name type="scientific">Arundo donax</name>
    <name type="common">Giant reed</name>
    <name type="synonym">Donax arundinaceus</name>
    <dbReference type="NCBI Taxonomy" id="35708"/>
    <lineage>
        <taxon>Eukaryota</taxon>
        <taxon>Viridiplantae</taxon>
        <taxon>Streptophyta</taxon>
        <taxon>Embryophyta</taxon>
        <taxon>Tracheophyta</taxon>
        <taxon>Spermatophyta</taxon>
        <taxon>Magnoliopsida</taxon>
        <taxon>Liliopsida</taxon>
        <taxon>Poales</taxon>
        <taxon>Poaceae</taxon>
        <taxon>PACMAD clade</taxon>
        <taxon>Arundinoideae</taxon>
        <taxon>Arundineae</taxon>
        <taxon>Arundo</taxon>
    </lineage>
</organism>
<dbReference type="EMBL" id="GBRH01179238">
    <property type="protein sequence ID" value="JAE18658.1"/>
    <property type="molecule type" value="Transcribed_RNA"/>
</dbReference>
<reference evidence="1" key="2">
    <citation type="journal article" date="2015" name="Data Brief">
        <title>Shoot transcriptome of the giant reed, Arundo donax.</title>
        <authorList>
            <person name="Barrero R.A."/>
            <person name="Guerrero F.D."/>
            <person name="Moolhuijzen P."/>
            <person name="Goolsby J.A."/>
            <person name="Tidwell J."/>
            <person name="Bellgard S.E."/>
            <person name="Bellgard M.I."/>
        </authorList>
    </citation>
    <scope>NUCLEOTIDE SEQUENCE</scope>
    <source>
        <tissue evidence="1">Shoot tissue taken approximately 20 cm above the soil surface</tissue>
    </source>
</reference>
<sequence>MHQVHAGWGIFQSHVRCHRRNCFGLSKRKSSLGMAEASLTSCYWSPPVVQTDNCCIVREVVLQRSHCWTGLQ</sequence>
<accession>A0A0A9GDD5</accession>
<dbReference type="AlphaFoldDB" id="A0A0A9GDD5"/>
<evidence type="ECO:0000313" key="1">
    <source>
        <dbReference type="EMBL" id="JAE18658.1"/>
    </source>
</evidence>
<protein>
    <submittedName>
        <fullName evidence="1">Uncharacterized protein</fullName>
    </submittedName>
</protein>
<reference evidence="1" key="1">
    <citation type="submission" date="2014-09" db="EMBL/GenBank/DDBJ databases">
        <authorList>
            <person name="Magalhaes I.L.F."/>
            <person name="Oliveira U."/>
            <person name="Santos F.R."/>
            <person name="Vidigal T.H.D.A."/>
            <person name="Brescovit A.D."/>
            <person name="Santos A.J."/>
        </authorList>
    </citation>
    <scope>NUCLEOTIDE SEQUENCE</scope>
    <source>
        <tissue evidence="1">Shoot tissue taken approximately 20 cm above the soil surface</tissue>
    </source>
</reference>
<name>A0A0A9GDD5_ARUDO</name>
<proteinExistence type="predicted"/>